<dbReference type="Proteomes" id="UP000295058">
    <property type="component" value="Unassembled WGS sequence"/>
</dbReference>
<keyword evidence="2" id="KW-0238">DNA-binding</keyword>
<name>A0ABY2EVU3_9GAMM</name>
<dbReference type="InterPro" id="IPR002577">
    <property type="entry name" value="HTH_HxlR"/>
</dbReference>
<evidence type="ECO:0000313" key="5">
    <source>
        <dbReference type="EMBL" id="TDW56342.1"/>
    </source>
</evidence>
<dbReference type="EMBL" id="SODO01000014">
    <property type="protein sequence ID" value="TDW56342.1"/>
    <property type="molecule type" value="Genomic_DNA"/>
</dbReference>
<keyword evidence="6" id="KW-1185">Reference proteome</keyword>
<evidence type="ECO:0000259" key="4">
    <source>
        <dbReference type="PROSITE" id="PS51118"/>
    </source>
</evidence>
<evidence type="ECO:0000256" key="2">
    <source>
        <dbReference type="ARBA" id="ARBA00023125"/>
    </source>
</evidence>
<evidence type="ECO:0000313" key="6">
    <source>
        <dbReference type="Proteomes" id="UP000295058"/>
    </source>
</evidence>
<dbReference type="Gene3D" id="1.10.10.10">
    <property type="entry name" value="Winged helix-like DNA-binding domain superfamily/Winged helix DNA-binding domain"/>
    <property type="match status" value="1"/>
</dbReference>
<dbReference type="PANTHER" id="PTHR33204:SF18">
    <property type="entry name" value="TRANSCRIPTIONAL REGULATORY PROTEIN"/>
    <property type="match status" value="1"/>
</dbReference>
<dbReference type="PROSITE" id="PS51118">
    <property type="entry name" value="HTH_HXLR"/>
    <property type="match status" value="1"/>
</dbReference>
<reference evidence="5 6" key="1">
    <citation type="submission" date="2019-03" db="EMBL/GenBank/DDBJ databases">
        <title>Genomic Encyclopedia of Archaeal and Bacterial Type Strains, Phase II (KMG-II): from individual species to whole genera.</title>
        <authorList>
            <person name="Goeker M."/>
        </authorList>
    </citation>
    <scope>NUCLEOTIDE SEQUENCE [LARGE SCALE GENOMIC DNA]</scope>
    <source>
        <strain evidence="5 6">DSM 15594</strain>
    </source>
</reference>
<keyword evidence="1" id="KW-0805">Transcription regulation</keyword>
<keyword evidence="3" id="KW-0804">Transcription</keyword>
<dbReference type="Pfam" id="PF01638">
    <property type="entry name" value="HxlR"/>
    <property type="match status" value="1"/>
</dbReference>
<evidence type="ECO:0000256" key="1">
    <source>
        <dbReference type="ARBA" id="ARBA00023015"/>
    </source>
</evidence>
<feature type="domain" description="HTH hxlR-type" evidence="4">
    <location>
        <begin position="11"/>
        <end position="109"/>
    </location>
</feature>
<protein>
    <submittedName>
        <fullName evidence="5">HxlR family transcriptional regulator</fullName>
    </submittedName>
</protein>
<comment type="caution">
    <text evidence="5">The sequence shown here is derived from an EMBL/GenBank/DDBJ whole genome shotgun (WGS) entry which is preliminary data.</text>
</comment>
<accession>A0ABY2EVU3</accession>
<gene>
    <name evidence="5" type="ORF">LY04_02964</name>
</gene>
<dbReference type="SUPFAM" id="SSF46785">
    <property type="entry name" value="Winged helix' DNA-binding domain"/>
    <property type="match status" value="1"/>
</dbReference>
<organism evidence="5 6">
    <name type="scientific">Oceanimonas baumannii</name>
    <dbReference type="NCBI Taxonomy" id="129578"/>
    <lineage>
        <taxon>Bacteria</taxon>
        <taxon>Pseudomonadati</taxon>
        <taxon>Pseudomonadota</taxon>
        <taxon>Gammaproteobacteria</taxon>
        <taxon>Aeromonadales</taxon>
        <taxon>Aeromonadaceae</taxon>
        <taxon>Oceanimonas</taxon>
    </lineage>
</organism>
<dbReference type="PANTHER" id="PTHR33204">
    <property type="entry name" value="TRANSCRIPTIONAL REGULATOR, MARR FAMILY"/>
    <property type="match status" value="1"/>
</dbReference>
<proteinExistence type="predicted"/>
<sequence length="131" mass="15230">MIHRMNETQICPLAQALDIIGDRWTLLVVRDLLQGKSRYNEFSHSAENIPTNILANRLKRLLEQGLVKKTAYQQRPVRYQYHLTAKGAGLLPVIQQLAQWSQQHYPQCKNIPAEFFQLTVKQALQHQRSEP</sequence>
<dbReference type="InterPro" id="IPR036390">
    <property type="entry name" value="WH_DNA-bd_sf"/>
</dbReference>
<dbReference type="InterPro" id="IPR036388">
    <property type="entry name" value="WH-like_DNA-bd_sf"/>
</dbReference>
<evidence type="ECO:0000256" key="3">
    <source>
        <dbReference type="ARBA" id="ARBA00023163"/>
    </source>
</evidence>